<gene>
    <name evidence="1" type="ORF">BAN20980_02644</name>
</gene>
<dbReference type="Proteomes" id="UP000494201">
    <property type="component" value="Unassembled WGS sequence"/>
</dbReference>
<protein>
    <submittedName>
        <fullName evidence="1">Uncharacterized protein</fullName>
    </submittedName>
</protein>
<evidence type="ECO:0000313" key="2">
    <source>
        <dbReference type="Proteomes" id="UP000494201"/>
    </source>
</evidence>
<dbReference type="EMBL" id="CABVLY010000008">
    <property type="protein sequence ID" value="VVU49937.1"/>
    <property type="molecule type" value="Genomic_DNA"/>
</dbReference>
<reference evidence="1 2" key="1">
    <citation type="submission" date="2019-09" db="EMBL/GenBank/DDBJ databases">
        <authorList>
            <person name="Depoorter E."/>
        </authorList>
    </citation>
    <scope>NUCLEOTIDE SEQUENCE [LARGE SCALE GENOMIC DNA]</scope>
    <source>
        <strain evidence="1">LMG 20980</strain>
    </source>
</reference>
<dbReference type="AlphaFoldDB" id="A0A6P2G8Q3"/>
<proteinExistence type="predicted"/>
<sequence>MLVSDRLGRFLLAGTDDVDGIAGTAFPIAADGGFTVW</sequence>
<name>A0A6P2G8Q3_9BURK</name>
<accession>A0A6P2G8Q3</accession>
<evidence type="ECO:0000313" key="1">
    <source>
        <dbReference type="EMBL" id="VVU49937.1"/>
    </source>
</evidence>
<organism evidence="1 2">
    <name type="scientific">Burkholderia anthina</name>
    <dbReference type="NCBI Taxonomy" id="179879"/>
    <lineage>
        <taxon>Bacteria</taxon>
        <taxon>Pseudomonadati</taxon>
        <taxon>Pseudomonadota</taxon>
        <taxon>Betaproteobacteria</taxon>
        <taxon>Burkholderiales</taxon>
        <taxon>Burkholderiaceae</taxon>
        <taxon>Burkholderia</taxon>
        <taxon>Burkholderia cepacia complex</taxon>
    </lineage>
</organism>